<evidence type="ECO:0000313" key="7">
    <source>
        <dbReference type="EMBL" id="MBB6216113.1"/>
    </source>
</evidence>
<keyword evidence="2 5" id="KW-0812">Transmembrane</keyword>
<dbReference type="PIRSF" id="PIRSF006648">
    <property type="entry name" value="DrrB"/>
    <property type="match status" value="1"/>
</dbReference>
<dbReference type="AlphaFoldDB" id="A0A841KRU4"/>
<dbReference type="GO" id="GO:0043190">
    <property type="term" value="C:ATP-binding cassette (ABC) transporter complex"/>
    <property type="evidence" value="ECO:0007669"/>
    <property type="project" value="InterPro"/>
</dbReference>
<feature type="domain" description="ABC transmembrane type-2" evidence="6">
    <location>
        <begin position="23"/>
        <end position="246"/>
    </location>
</feature>
<sequence length="259" mass="28817">MARFFRISFISFKALLGWLDPKMYIIYKIIDPALQMIFYTTMVQFVYKSQDITPWILGNAFLLCTKNAVFAVGGMLRSDRDQGTLQLIIASPSNKLYVFLARAFFNVLDASFTVIIGLIIGVIFFGLNFTGTNILAFALSILVAMIGGMGIGLVLGSIALVMREIHLFLNVSNMILYILTGASFSRERLPEGMYLLSNLIPITRSIDASRIIIAKGNLLSALQLLGIDLMIGSVYIFIGFVLYGYFEYKARVSATLEAY</sequence>
<evidence type="ECO:0000313" key="8">
    <source>
        <dbReference type="Proteomes" id="UP000579281"/>
    </source>
</evidence>
<dbReference type="EMBL" id="JACHEN010000012">
    <property type="protein sequence ID" value="MBB6216113.1"/>
    <property type="molecule type" value="Genomic_DNA"/>
</dbReference>
<evidence type="ECO:0000256" key="5">
    <source>
        <dbReference type="RuleBase" id="RU361157"/>
    </source>
</evidence>
<comment type="caution">
    <text evidence="7">The sequence shown here is derived from an EMBL/GenBank/DDBJ whole genome shotgun (WGS) entry which is preliminary data.</text>
</comment>
<dbReference type="PANTHER" id="PTHR43229">
    <property type="entry name" value="NODULATION PROTEIN J"/>
    <property type="match status" value="1"/>
</dbReference>
<keyword evidence="8" id="KW-1185">Reference proteome</keyword>
<keyword evidence="3 5" id="KW-1133">Transmembrane helix</keyword>
<dbReference type="PROSITE" id="PS51012">
    <property type="entry name" value="ABC_TM2"/>
    <property type="match status" value="1"/>
</dbReference>
<feature type="transmembrane region" description="Helical" evidence="5">
    <location>
        <begin position="167"/>
        <end position="185"/>
    </location>
</feature>
<dbReference type="InterPro" id="IPR013525">
    <property type="entry name" value="ABC2_TM"/>
</dbReference>
<keyword evidence="4 5" id="KW-0472">Membrane</keyword>
<evidence type="ECO:0000256" key="4">
    <source>
        <dbReference type="ARBA" id="ARBA00023136"/>
    </source>
</evidence>
<feature type="transmembrane region" description="Helical" evidence="5">
    <location>
        <begin position="25"/>
        <end position="46"/>
    </location>
</feature>
<dbReference type="Pfam" id="PF01061">
    <property type="entry name" value="ABC2_membrane"/>
    <property type="match status" value="1"/>
</dbReference>
<comment type="similarity">
    <text evidence="5">Belongs to the ABC-2 integral membrane protein family.</text>
</comment>
<evidence type="ECO:0000256" key="2">
    <source>
        <dbReference type="ARBA" id="ARBA00022692"/>
    </source>
</evidence>
<comment type="subcellular location">
    <subcellularLocation>
        <location evidence="5">Cell membrane</location>
        <topology evidence="5">Multi-pass membrane protein</topology>
    </subcellularLocation>
    <subcellularLocation>
        <location evidence="1">Membrane</location>
        <topology evidence="1">Multi-pass membrane protein</topology>
    </subcellularLocation>
</comment>
<evidence type="ECO:0000256" key="3">
    <source>
        <dbReference type="ARBA" id="ARBA00022989"/>
    </source>
</evidence>
<organism evidence="7 8">
    <name type="scientific">Anaerosolibacter carboniphilus</name>
    <dbReference type="NCBI Taxonomy" id="1417629"/>
    <lineage>
        <taxon>Bacteria</taxon>
        <taxon>Bacillati</taxon>
        <taxon>Bacillota</taxon>
        <taxon>Clostridia</taxon>
        <taxon>Peptostreptococcales</taxon>
        <taxon>Thermotaleaceae</taxon>
        <taxon>Anaerosolibacter</taxon>
    </lineage>
</organism>
<name>A0A841KRU4_9FIRM</name>
<dbReference type="PRINTS" id="PR00164">
    <property type="entry name" value="ABC2TRNSPORT"/>
</dbReference>
<feature type="transmembrane region" description="Helical" evidence="5">
    <location>
        <begin position="52"/>
        <end position="76"/>
    </location>
</feature>
<dbReference type="GO" id="GO:0140359">
    <property type="term" value="F:ABC-type transporter activity"/>
    <property type="evidence" value="ECO:0007669"/>
    <property type="project" value="InterPro"/>
</dbReference>
<dbReference type="InterPro" id="IPR000412">
    <property type="entry name" value="ABC_2_transport"/>
</dbReference>
<protein>
    <recommendedName>
        <fullName evidence="5">Transport permease protein</fullName>
    </recommendedName>
</protein>
<dbReference type="InterPro" id="IPR047817">
    <property type="entry name" value="ABC2_TM_bact-type"/>
</dbReference>
<feature type="transmembrane region" description="Helical" evidence="5">
    <location>
        <begin position="133"/>
        <end position="155"/>
    </location>
</feature>
<feature type="transmembrane region" description="Helical" evidence="5">
    <location>
        <begin position="96"/>
        <end position="127"/>
    </location>
</feature>
<evidence type="ECO:0000259" key="6">
    <source>
        <dbReference type="PROSITE" id="PS51012"/>
    </source>
</evidence>
<keyword evidence="5" id="KW-1003">Cell membrane</keyword>
<dbReference type="RefSeq" id="WP_184310653.1">
    <property type="nucleotide sequence ID" value="NZ_JACHEN010000012.1"/>
</dbReference>
<feature type="transmembrane region" description="Helical" evidence="5">
    <location>
        <begin position="224"/>
        <end position="246"/>
    </location>
</feature>
<accession>A0A841KRU4</accession>
<reference evidence="7 8" key="1">
    <citation type="submission" date="2020-08" db="EMBL/GenBank/DDBJ databases">
        <title>Genomic Encyclopedia of Type Strains, Phase IV (KMG-IV): sequencing the most valuable type-strain genomes for metagenomic binning, comparative biology and taxonomic classification.</title>
        <authorList>
            <person name="Goeker M."/>
        </authorList>
    </citation>
    <scope>NUCLEOTIDE SEQUENCE [LARGE SCALE GENOMIC DNA]</scope>
    <source>
        <strain evidence="7 8">DSM 103526</strain>
    </source>
</reference>
<dbReference type="Proteomes" id="UP000579281">
    <property type="component" value="Unassembled WGS sequence"/>
</dbReference>
<proteinExistence type="inferred from homology"/>
<keyword evidence="5" id="KW-0813">Transport</keyword>
<dbReference type="InterPro" id="IPR051784">
    <property type="entry name" value="Nod_factor_ABC_transporter"/>
</dbReference>
<dbReference type="PANTHER" id="PTHR43229:SF6">
    <property type="entry name" value="ABC-TYPE MULTIDRUG TRANSPORT SYSTEM, PERMEASE COMPONENT"/>
    <property type="match status" value="1"/>
</dbReference>
<evidence type="ECO:0000256" key="1">
    <source>
        <dbReference type="ARBA" id="ARBA00004141"/>
    </source>
</evidence>
<gene>
    <name evidence="7" type="ORF">HNQ80_002212</name>
</gene>